<gene>
    <name evidence="1" type="ORF">SAMN06297387_12560</name>
</gene>
<sequence length="116" mass="13381">MGYKERRAKKIATLAEPHLEPGERIQTGFMTIKGSGIFTSPAEWFVVTDRAILIVGRREVQRLPRDFWFGKPTGLYHMIELDRTYKVHRQWHQEVIAADEALRGKQNPDAPAADKH</sequence>
<evidence type="ECO:0008006" key="3">
    <source>
        <dbReference type="Google" id="ProtNLM"/>
    </source>
</evidence>
<dbReference type="Proteomes" id="UP000219072">
    <property type="component" value="Unassembled WGS sequence"/>
</dbReference>
<protein>
    <recommendedName>
        <fullName evidence="3">PH domain-containing protein</fullName>
    </recommendedName>
</protein>
<proteinExistence type="predicted"/>
<keyword evidence="2" id="KW-1185">Reference proteome</keyword>
<dbReference type="OrthoDB" id="3693511at2"/>
<dbReference type="EMBL" id="OCNE01000025">
    <property type="protein sequence ID" value="SOD66384.1"/>
    <property type="molecule type" value="Genomic_DNA"/>
</dbReference>
<dbReference type="RefSeq" id="WP_097233699.1">
    <property type="nucleotide sequence ID" value="NZ_OCNE01000025.1"/>
</dbReference>
<organism evidence="1 2">
    <name type="scientific">Streptomyces zhaozhouensis</name>
    <dbReference type="NCBI Taxonomy" id="1300267"/>
    <lineage>
        <taxon>Bacteria</taxon>
        <taxon>Bacillati</taxon>
        <taxon>Actinomycetota</taxon>
        <taxon>Actinomycetes</taxon>
        <taxon>Kitasatosporales</taxon>
        <taxon>Streptomycetaceae</taxon>
        <taxon>Streptomyces</taxon>
    </lineage>
</organism>
<evidence type="ECO:0000313" key="2">
    <source>
        <dbReference type="Proteomes" id="UP000219072"/>
    </source>
</evidence>
<evidence type="ECO:0000313" key="1">
    <source>
        <dbReference type="EMBL" id="SOD66384.1"/>
    </source>
</evidence>
<dbReference type="AlphaFoldDB" id="A0A286E694"/>
<accession>A0A286E694</accession>
<name>A0A286E694_9ACTN</name>
<reference evidence="1 2" key="1">
    <citation type="submission" date="2017-09" db="EMBL/GenBank/DDBJ databases">
        <authorList>
            <person name="Ehlers B."/>
            <person name="Leendertz F.H."/>
        </authorList>
    </citation>
    <scope>NUCLEOTIDE SEQUENCE [LARGE SCALE GENOMIC DNA]</scope>
    <source>
        <strain evidence="1 2">CGMCC 4.7095</strain>
    </source>
</reference>